<dbReference type="Proteomes" id="UP000076878">
    <property type="component" value="Unassembled WGS sequence"/>
</dbReference>
<dbReference type="Pfam" id="PF03829">
    <property type="entry name" value="PTSIIA_gutA"/>
    <property type="match status" value="1"/>
</dbReference>
<keyword evidence="5" id="KW-1185">Reference proteome</keyword>
<evidence type="ECO:0000313" key="4">
    <source>
        <dbReference type="Proteomes" id="UP000076878"/>
    </source>
</evidence>
<feature type="modified residue" description="Phosphohistidine; by HPr" evidence="1">
    <location>
        <position position="38"/>
    </location>
</feature>
<dbReference type="PANTHER" id="PTHR40398:SF1">
    <property type="entry name" value="PTS SYSTEM GLUCITOL_SORBITOL-SPECIFIC EIIA COMPONENT"/>
    <property type="match status" value="1"/>
</dbReference>
<evidence type="ECO:0000313" key="2">
    <source>
        <dbReference type="EMBL" id="CZR00731.1"/>
    </source>
</evidence>
<dbReference type="GO" id="GO:0005737">
    <property type="term" value="C:cytoplasm"/>
    <property type="evidence" value="ECO:0007669"/>
    <property type="project" value="InterPro"/>
</dbReference>
<dbReference type="EMBL" id="FJNB01000012">
    <property type="protein sequence ID" value="CZR00731.1"/>
    <property type="molecule type" value="Genomic_DNA"/>
</dbReference>
<dbReference type="SUPFAM" id="SSF141530">
    <property type="entry name" value="PTSIIA/GutA-like"/>
    <property type="match status" value="1"/>
</dbReference>
<evidence type="ECO:0000313" key="5">
    <source>
        <dbReference type="Proteomes" id="UP000199280"/>
    </source>
</evidence>
<dbReference type="Proteomes" id="UP000199280">
    <property type="component" value="Unassembled WGS sequence"/>
</dbReference>
<dbReference type="GO" id="GO:0008982">
    <property type="term" value="F:protein-N(PI)-phosphohistidine-sugar phosphotransferase activity"/>
    <property type="evidence" value="ECO:0007669"/>
    <property type="project" value="InterPro"/>
</dbReference>
<name>A0A143YWP1_9LACT</name>
<dbReference type="PROSITE" id="PS51097">
    <property type="entry name" value="PTS_EIIA_TYPE_5"/>
    <property type="match status" value="1"/>
</dbReference>
<evidence type="ECO:0000256" key="1">
    <source>
        <dbReference type="PROSITE-ProRule" id="PRU00420"/>
    </source>
</evidence>
<dbReference type="AlphaFoldDB" id="A0A143YWP1"/>
<proteinExistence type="predicted"/>
<keyword evidence="2" id="KW-0808">Transferase</keyword>
<accession>A0A143YWP1</accession>
<gene>
    <name evidence="3" type="ORF">SAMN05216375_11242</name>
    <name evidence="2" type="ORF">TR210_1761</name>
</gene>
<dbReference type="InterPro" id="IPR004716">
    <property type="entry name" value="PTS_IIA_glucitol/sorbitol-sp"/>
</dbReference>
<dbReference type="PANTHER" id="PTHR40398">
    <property type="entry name" value="PTS SYSTEM GLUCITOL/SORBITOL-SPECIFIC EIIA COMPONENT"/>
    <property type="match status" value="1"/>
</dbReference>
<evidence type="ECO:0000313" key="3">
    <source>
        <dbReference type="EMBL" id="SEJ37464.1"/>
    </source>
</evidence>
<dbReference type="GO" id="GO:0016301">
    <property type="term" value="F:kinase activity"/>
    <property type="evidence" value="ECO:0007669"/>
    <property type="project" value="TreeGrafter"/>
</dbReference>
<dbReference type="EMBL" id="FNYT01000012">
    <property type="protein sequence ID" value="SEJ37464.1"/>
    <property type="molecule type" value="Genomic_DNA"/>
</dbReference>
<dbReference type="InterPro" id="IPR036665">
    <property type="entry name" value="PTS_IIA_glucitol/sorbitol_sf"/>
</dbReference>
<dbReference type="RefSeq" id="WP_162268622.1">
    <property type="nucleotide sequence ID" value="NZ_FJNB01000012.1"/>
</dbReference>
<dbReference type="Gene3D" id="2.40.33.40">
    <property type="entry name" value="Phosphotransferase system, glucitol/sorbitol-specific IIA component"/>
    <property type="match status" value="1"/>
</dbReference>
<dbReference type="STRING" id="640938.TR210_1761"/>
<reference evidence="2 4" key="1">
    <citation type="submission" date="2016-02" db="EMBL/GenBank/DDBJ databases">
        <authorList>
            <person name="Wen L."/>
            <person name="He K."/>
            <person name="Yang H."/>
        </authorList>
    </citation>
    <scope>NUCLEOTIDE SEQUENCE [LARGE SCALE GENOMIC DNA]</scope>
    <source>
        <strain evidence="2">Trichococcus_R210</strain>
    </source>
</reference>
<sequence length="119" mass="13992">MQSRVIQIGEKAIDIKEPMIILFDESATEPLQLVSVIHRFVEPREWFDLENGDRILFDEQEYRISYIGTHVLNNLQALGHTTMIFKNWDEERLETSIYLTPHILPTITDGTTITYRKKD</sequence>
<organism evidence="2 4">
    <name type="scientific">Trichococcus ilyis</name>
    <dbReference type="NCBI Taxonomy" id="640938"/>
    <lineage>
        <taxon>Bacteria</taxon>
        <taxon>Bacillati</taxon>
        <taxon>Bacillota</taxon>
        <taxon>Bacilli</taxon>
        <taxon>Lactobacillales</taxon>
        <taxon>Carnobacteriaceae</taxon>
        <taxon>Trichococcus</taxon>
    </lineage>
</organism>
<reference evidence="3 5" key="2">
    <citation type="submission" date="2016-10" db="EMBL/GenBank/DDBJ databases">
        <authorList>
            <person name="Varghese N."/>
            <person name="Submissions S."/>
        </authorList>
    </citation>
    <scope>NUCLEOTIDE SEQUENCE [LARGE SCALE GENOMIC DNA]</scope>
    <source>
        <strain evidence="3 5">DSM 22150</strain>
    </source>
</reference>
<protein>
    <submittedName>
        <fullName evidence="3">PTS system, glucitol/sorbitol-specific IIA component</fullName>
    </submittedName>
    <submittedName>
        <fullName evidence="2">Phosphotransferase system glucitol/sorbitol-specific iia component</fullName>
    </submittedName>
</protein>
<dbReference type="GO" id="GO:0009401">
    <property type="term" value="P:phosphoenolpyruvate-dependent sugar phosphotransferase system"/>
    <property type="evidence" value="ECO:0007669"/>
    <property type="project" value="InterPro"/>
</dbReference>